<evidence type="ECO:0000313" key="3">
    <source>
        <dbReference type="EMBL" id="MBC8770511.1"/>
    </source>
</evidence>
<feature type="chain" id="PRO_5046304388" description="Autotransporter-associated beta strand repeat-containing protein" evidence="2">
    <location>
        <begin position="26"/>
        <end position="822"/>
    </location>
</feature>
<comment type="caution">
    <text evidence="3">The sequence shown here is derived from an EMBL/GenBank/DDBJ whole genome shotgun (WGS) entry which is preliminary data.</text>
</comment>
<dbReference type="Proteomes" id="UP000618952">
    <property type="component" value="Unassembled WGS sequence"/>
</dbReference>
<dbReference type="EMBL" id="JACLHY010000038">
    <property type="protein sequence ID" value="MBC8770511.1"/>
    <property type="molecule type" value="Genomic_DNA"/>
</dbReference>
<organism evidence="3 4">
    <name type="scientific">Arenibacter arenosicollis</name>
    <dbReference type="NCBI Taxonomy" id="2762274"/>
    <lineage>
        <taxon>Bacteria</taxon>
        <taxon>Pseudomonadati</taxon>
        <taxon>Bacteroidota</taxon>
        <taxon>Flavobacteriia</taxon>
        <taxon>Flavobacteriales</taxon>
        <taxon>Flavobacteriaceae</taxon>
        <taxon>Arenibacter</taxon>
    </lineage>
</organism>
<feature type="signal peptide" evidence="2">
    <location>
        <begin position="1"/>
        <end position="25"/>
    </location>
</feature>
<keyword evidence="4" id="KW-1185">Reference proteome</keyword>
<protein>
    <recommendedName>
        <fullName evidence="5">Autotransporter-associated beta strand repeat-containing protein</fullName>
    </recommendedName>
</protein>
<gene>
    <name evidence="3" type="ORF">H4O18_21130</name>
</gene>
<dbReference type="RefSeq" id="WP_187588398.1">
    <property type="nucleotide sequence ID" value="NZ_JACLHY010000038.1"/>
</dbReference>
<evidence type="ECO:0008006" key="5">
    <source>
        <dbReference type="Google" id="ProtNLM"/>
    </source>
</evidence>
<name>A0ABR7QTK4_9FLAO</name>
<evidence type="ECO:0000256" key="2">
    <source>
        <dbReference type="SAM" id="SignalP"/>
    </source>
</evidence>
<proteinExistence type="predicted"/>
<feature type="region of interest" description="Disordered" evidence="1">
    <location>
        <begin position="26"/>
        <end position="53"/>
    </location>
</feature>
<reference evidence="3 4" key="1">
    <citation type="submission" date="2020-08" db="EMBL/GenBank/DDBJ databases">
        <title>Arenibacter gaetbuli sp. nov., isolated from a sand dune.</title>
        <authorList>
            <person name="Park S."/>
            <person name="Yoon J.-H."/>
        </authorList>
    </citation>
    <scope>NUCLEOTIDE SEQUENCE [LARGE SCALE GENOMIC DNA]</scope>
    <source>
        <strain evidence="3 4">BSSL-BM3</strain>
    </source>
</reference>
<evidence type="ECO:0000256" key="1">
    <source>
        <dbReference type="SAM" id="MobiDB-lite"/>
    </source>
</evidence>
<sequence length="822" mass="89177">MKTIKQVFKLMLLLFMSMLISYCSKDSPDDPNKPGSTEPASTETKEPTKLDLDGNGDVSIVSDNIVETDTGYKFNGMLKAKNDQGEEYNVVEGDITIEVGDDGAIISITGEGSPKFPNIGNFKSLLEGFDMKEAVKSHIEFETGSFYKTKYQTKLPLADDIKYFHFEVLNEEAGNYELKSKINDKIHEFAEYYLDPADPAVFYKIKLPDLTKNKSLKKSKKKQELMDSIFHKASQKGIEDFGSAAGDISISYGYSNQGLIPSRTYEFSKPENFQQLFGFSGFESLPTHLYQGIENIPMPIPYTGNILKFSGETFFHYPINQLGPSGIIPSKDSWANFFNDVEVDNLNYGFTGSIAPSIKALGMIMGVLPKMNDVLGYEIFGKDINMDIVAATEQGYHALLENESYLRFGGELRTPIIADILGTPLKKFINIEENAGISQYFYYSLGSQLEDWKIYLETDCSIGLPHLNDSPLPEFKSMANSYFALSTDGLKISGTFSEKVGPLELTNEVTGSISPEDGLELTTLMDREIALSNGFVLQNTHLETSISTTNGIKLQGFVNLPFGIVDADTQGELGPDGISMTGSFSSDITLPDGTKIGTYGAGLEFGISTNPEDGISLSGFIDAPAGIGSVEVVGYMKSGELYLHGNFDGNVDFKGVNLYTANGEITISSADGFKISGAFDLPITSAELSGFITNEGIEMVGGVTRGLTVAGNEFTLSNSLVSASSATGVQIAGNMNLYFVQTNVSGSINPDNSFSLSGTVKKNLGPWDSTINTTVTQSGVSLSGSGCLDVPIIGRQCQSLSFQPNWAAKTVRVCRGAICYTF</sequence>
<accession>A0ABR7QTK4</accession>
<evidence type="ECO:0000313" key="4">
    <source>
        <dbReference type="Proteomes" id="UP000618952"/>
    </source>
</evidence>
<feature type="compositionally biased region" description="Basic and acidic residues" evidence="1">
    <location>
        <begin position="43"/>
        <end position="52"/>
    </location>
</feature>
<keyword evidence="2" id="KW-0732">Signal</keyword>